<dbReference type="InterPro" id="IPR058776">
    <property type="entry name" value="KhtT-like_N"/>
</dbReference>
<dbReference type="PANTHER" id="PTHR30445:SF8">
    <property type="entry name" value="K(+)_H(+) ANTIPORTER SUBUNIT KHTT"/>
    <property type="match status" value="1"/>
</dbReference>
<dbReference type="Pfam" id="PF25991">
    <property type="entry name" value="KhtT_N"/>
    <property type="match status" value="1"/>
</dbReference>
<accession>D7BI73</accession>
<dbReference type="PANTHER" id="PTHR30445">
    <property type="entry name" value="K(+)_H(+) ANTIPORTER SUBUNIT KHTT"/>
    <property type="match status" value="1"/>
</dbReference>
<dbReference type="RefSeq" id="WP_013156953.1">
    <property type="nucleotide sequence ID" value="NC_014212.1"/>
</dbReference>
<dbReference type="EMBL" id="CP002042">
    <property type="protein sequence ID" value="ADH62347.1"/>
    <property type="molecule type" value="Genomic_DNA"/>
</dbReference>
<dbReference type="InterPro" id="IPR036721">
    <property type="entry name" value="RCK_C_sf"/>
</dbReference>
<dbReference type="GO" id="GO:0008324">
    <property type="term" value="F:monoatomic cation transmembrane transporter activity"/>
    <property type="evidence" value="ECO:0007669"/>
    <property type="project" value="InterPro"/>
</dbReference>
<gene>
    <name evidence="2" type="ordered locus">Mesil_0407</name>
</gene>
<reference evidence="2 3" key="1">
    <citation type="journal article" date="2010" name="Stand. Genomic Sci.">
        <title>Complete genome sequence of Meiothermus silvanus type strain (VI-R2).</title>
        <authorList>
            <person name="Sikorski J."/>
            <person name="Tindall B.J."/>
            <person name="Lowry S."/>
            <person name="Lucas S."/>
            <person name="Nolan M."/>
            <person name="Copeland A."/>
            <person name="Glavina Del Rio T."/>
            <person name="Tice H."/>
            <person name="Cheng J.F."/>
            <person name="Han C."/>
            <person name="Pitluck S."/>
            <person name="Liolios K."/>
            <person name="Ivanova N."/>
            <person name="Mavromatis K."/>
            <person name="Mikhailova N."/>
            <person name="Pati A."/>
            <person name="Goodwin L."/>
            <person name="Chen A."/>
            <person name="Palaniappan K."/>
            <person name="Land M."/>
            <person name="Hauser L."/>
            <person name="Chang Y.J."/>
            <person name="Jeffries C.D."/>
            <person name="Rohde M."/>
            <person name="Goker M."/>
            <person name="Woyke T."/>
            <person name="Bristow J."/>
            <person name="Eisen J.A."/>
            <person name="Markowitz V."/>
            <person name="Hugenholtz P."/>
            <person name="Kyrpides N.C."/>
            <person name="Klenk H.P."/>
            <person name="Lapidus A."/>
        </authorList>
    </citation>
    <scope>NUCLEOTIDE SEQUENCE [LARGE SCALE GENOMIC DNA]</scope>
    <source>
        <strain evidence="3">ATCC 700542 / DSM 9946 / VI-R2</strain>
    </source>
</reference>
<dbReference type="eggNOG" id="COG0490">
    <property type="taxonomic scope" value="Bacteria"/>
</dbReference>
<evidence type="ECO:0000313" key="2">
    <source>
        <dbReference type="EMBL" id="ADH62347.1"/>
    </source>
</evidence>
<feature type="domain" description="RCK C-terminal" evidence="1">
    <location>
        <begin position="75"/>
        <end position="158"/>
    </location>
</feature>
<keyword evidence="3" id="KW-1185">Reference proteome</keyword>
<dbReference type="Pfam" id="PF02080">
    <property type="entry name" value="TrkA_C"/>
    <property type="match status" value="1"/>
</dbReference>
<dbReference type="PIRSF" id="PIRSF005028">
    <property type="entry name" value="KhtT"/>
    <property type="match status" value="1"/>
</dbReference>
<dbReference type="KEGG" id="msv:Mesil_0407"/>
<dbReference type="Gene3D" id="3.30.70.1450">
    <property type="entry name" value="Regulator of K+ conductance, C-terminal domain"/>
    <property type="match status" value="1"/>
</dbReference>
<proteinExistence type="predicted"/>
<dbReference type="InterPro" id="IPR050144">
    <property type="entry name" value="AAE_transporter"/>
</dbReference>
<evidence type="ECO:0000259" key="1">
    <source>
        <dbReference type="PROSITE" id="PS51202"/>
    </source>
</evidence>
<name>D7BI73_ALLS1</name>
<dbReference type="PROSITE" id="PS51202">
    <property type="entry name" value="RCK_C"/>
    <property type="match status" value="1"/>
</dbReference>
<dbReference type="HOGENOM" id="CLU_116143_0_0_0"/>
<dbReference type="Proteomes" id="UP000001916">
    <property type="component" value="Chromosome"/>
</dbReference>
<dbReference type="STRING" id="526227.Mesil_0407"/>
<dbReference type="OrthoDB" id="67547at2"/>
<dbReference type="GO" id="GO:0006813">
    <property type="term" value="P:potassium ion transport"/>
    <property type="evidence" value="ECO:0007669"/>
    <property type="project" value="InterPro"/>
</dbReference>
<protein>
    <submittedName>
        <fullName evidence="2">TrkA-C domain protein</fullName>
    </submittedName>
</protein>
<dbReference type="AlphaFoldDB" id="D7BI73"/>
<evidence type="ECO:0000313" key="3">
    <source>
        <dbReference type="Proteomes" id="UP000001916"/>
    </source>
</evidence>
<dbReference type="SUPFAM" id="SSF116726">
    <property type="entry name" value="TrkA C-terminal domain-like"/>
    <property type="match status" value="1"/>
</dbReference>
<dbReference type="InterPro" id="IPR026278">
    <property type="entry name" value="KhtT"/>
</dbReference>
<sequence length="158" mass="17076">MRVEEAVLPGVGRKYTISVRSGDRIVVVVHHSGGRELQYYEKGEFEEPAATLDLTDEEARELGAILAGMLFAPEPSGETRSKLAEETLEWVKVEPGSPSVGKRIADLATPGVHLLAVLREGEALLPNPPPETVLHAGDTLVVAGPHPAVERFSRRVRA</sequence>
<dbReference type="InterPro" id="IPR006037">
    <property type="entry name" value="RCK_C"/>
</dbReference>
<organism evidence="2 3">
    <name type="scientific">Allomeiothermus silvanus (strain ATCC 700542 / DSM 9946 / NBRC 106475 / NCIMB 13440 / VI-R2)</name>
    <name type="common">Thermus silvanus</name>
    <dbReference type="NCBI Taxonomy" id="526227"/>
    <lineage>
        <taxon>Bacteria</taxon>
        <taxon>Thermotogati</taxon>
        <taxon>Deinococcota</taxon>
        <taxon>Deinococci</taxon>
        <taxon>Thermales</taxon>
        <taxon>Thermaceae</taxon>
        <taxon>Allomeiothermus</taxon>
    </lineage>
</organism>